<dbReference type="AlphaFoldDB" id="A0AAD4VGG0"/>
<protein>
    <submittedName>
        <fullName evidence="1">Uncharacterized protein</fullName>
    </submittedName>
</protein>
<name>A0AAD4VGG0_PRUDU</name>
<reference evidence="1 2" key="1">
    <citation type="journal article" date="2022" name="G3 (Bethesda)">
        <title>Whole-genome sequence and methylome profiling of the almond [Prunus dulcis (Mill.) D.A. Webb] cultivar 'Nonpareil'.</title>
        <authorList>
            <person name="D'Amico-Willman K.M."/>
            <person name="Ouma W.Z."/>
            <person name="Meulia T."/>
            <person name="Sideli G.M."/>
            <person name="Gradziel T.M."/>
            <person name="Fresnedo-Ramirez J."/>
        </authorList>
    </citation>
    <scope>NUCLEOTIDE SEQUENCE [LARGE SCALE GENOMIC DNA]</scope>
    <source>
        <strain evidence="1">Clone GOH B32 T37-40</strain>
    </source>
</reference>
<sequence>MLLIRAGLGMPVPDWTVSNFNCQVSAVNRTNVRVWQSFNLFQALECFLDMTELLPLQSEGGRSGWIQGLLSWNCTMMPVLLDQGSL</sequence>
<evidence type="ECO:0000313" key="1">
    <source>
        <dbReference type="EMBL" id="KAI5324028.1"/>
    </source>
</evidence>
<gene>
    <name evidence="1" type="ORF">L3X38_033101</name>
</gene>
<keyword evidence="2" id="KW-1185">Reference proteome</keyword>
<comment type="caution">
    <text evidence="1">The sequence shown here is derived from an EMBL/GenBank/DDBJ whole genome shotgun (WGS) entry which is preliminary data.</text>
</comment>
<accession>A0AAD4VGG0</accession>
<organism evidence="1 2">
    <name type="scientific">Prunus dulcis</name>
    <name type="common">Almond</name>
    <name type="synonym">Amygdalus dulcis</name>
    <dbReference type="NCBI Taxonomy" id="3755"/>
    <lineage>
        <taxon>Eukaryota</taxon>
        <taxon>Viridiplantae</taxon>
        <taxon>Streptophyta</taxon>
        <taxon>Embryophyta</taxon>
        <taxon>Tracheophyta</taxon>
        <taxon>Spermatophyta</taxon>
        <taxon>Magnoliopsida</taxon>
        <taxon>eudicotyledons</taxon>
        <taxon>Gunneridae</taxon>
        <taxon>Pentapetalae</taxon>
        <taxon>rosids</taxon>
        <taxon>fabids</taxon>
        <taxon>Rosales</taxon>
        <taxon>Rosaceae</taxon>
        <taxon>Amygdaloideae</taxon>
        <taxon>Amygdaleae</taxon>
        <taxon>Prunus</taxon>
    </lineage>
</organism>
<dbReference type="EMBL" id="JAJFAZ020000006">
    <property type="protein sequence ID" value="KAI5324028.1"/>
    <property type="molecule type" value="Genomic_DNA"/>
</dbReference>
<dbReference type="Proteomes" id="UP001054821">
    <property type="component" value="Chromosome 6"/>
</dbReference>
<evidence type="ECO:0000313" key="2">
    <source>
        <dbReference type="Proteomes" id="UP001054821"/>
    </source>
</evidence>
<proteinExistence type="predicted"/>